<evidence type="ECO:0000313" key="2">
    <source>
        <dbReference type="Proteomes" id="UP001175226"/>
    </source>
</evidence>
<gene>
    <name evidence="1" type="ORF">EV421DRAFT_1679676</name>
</gene>
<sequence length="137" mass="15664">RQQKVQMAQDWVYEQGYPTDGKAVNDLLGAESLTLNSNAFSEALLPEGINFYELFVPDQMHEVEIGGWKSYFNHLIRISHSYGSDVIQKLNKQFRSLPTFGLSTIRKFQTDTSAQKKFMAHDYEDTLQCALSCFEGL</sequence>
<feature type="non-terminal residue" evidence="1">
    <location>
        <position position="137"/>
    </location>
</feature>
<proteinExistence type="predicted"/>
<keyword evidence="2" id="KW-1185">Reference proteome</keyword>
<organism evidence="1 2">
    <name type="scientific">Armillaria borealis</name>
    <dbReference type="NCBI Taxonomy" id="47425"/>
    <lineage>
        <taxon>Eukaryota</taxon>
        <taxon>Fungi</taxon>
        <taxon>Dikarya</taxon>
        <taxon>Basidiomycota</taxon>
        <taxon>Agaricomycotina</taxon>
        <taxon>Agaricomycetes</taxon>
        <taxon>Agaricomycetidae</taxon>
        <taxon>Agaricales</taxon>
        <taxon>Marasmiineae</taxon>
        <taxon>Physalacriaceae</taxon>
        <taxon>Armillaria</taxon>
    </lineage>
</organism>
<dbReference type="EMBL" id="JAUEPT010000227">
    <property type="protein sequence ID" value="KAK0429633.1"/>
    <property type="molecule type" value="Genomic_DNA"/>
</dbReference>
<dbReference type="AlphaFoldDB" id="A0AA39MDB4"/>
<name>A0AA39MDB4_9AGAR</name>
<feature type="non-terminal residue" evidence="1">
    <location>
        <position position="1"/>
    </location>
</feature>
<protein>
    <submittedName>
        <fullName evidence="1">Uncharacterized protein</fullName>
    </submittedName>
</protein>
<comment type="caution">
    <text evidence="1">The sequence shown here is derived from an EMBL/GenBank/DDBJ whole genome shotgun (WGS) entry which is preliminary data.</text>
</comment>
<dbReference type="Proteomes" id="UP001175226">
    <property type="component" value="Unassembled WGS sequence"/>
</dbReference>
<accession>A0AA39MDB4</accession>
<evidence type="ECO:0000313" key="1">
    <source>
        <dbReference type="EMBL" id="KAK0429633.1"/>
    </source>
</evidence>
<reference evidence="1" key="1">
    <citation type="submission" date="2023-06" db="EMBL/GenBank/DDBJ databases">
        <authorList>
            <consortium name="Lawrence Berkeley National Laboratory"/>
            <person name="Ahrendt S."/>
            <person name="Sahu N."/>
            <person name="Indic B."/>
            <person name="Wong-Bajracharya J."/>
            <person name="Merenyi Z."/>
            <person name="Ke H.-M."/>
            <person name="Monk M."/>
            <person name="Kocsube S."/>
            <person name="Drula E."/>
            <person name="Lipzen A."/>
            <person name="Balint B."/>
            <person name="Henrissat B."/>
            <person name="Andreopoulos B."/>
            <person name="Martin F.M."/>
            <person name="Harder C.B."/>
            <person name="Rigling D."/>
            <person name="Ford K.L."/>
            <person name="Foster G.D."/>
            <person name="Pangilinan J."/>
            <person name="Papanicolaou A."/>
            <person name="Barry K."/>
            <person name="LaButti K."/>
            <person name="Viragh M."/>
            <person name="Koriabine M."/>
            <person name="Yan M."/>
            <person name="Riley R."/>
            <person name="Champramary S."/>
            <person name="Plett K.L."/>
            <person name="Tsai I.J."/>
            <person name="Slot J."/>
            <person name="Sipos G."/>
            <person name="Plett J."/>
            <person name="Nagy L.G."/>
            <person name="Grigoriev I.V."/>
        </authorList>
    </citation>
    <scope>NUCLEOTIDE SEQUENCE</scope>
    <source>
        <strain evidence="1">FPL87.14</strain>
    </source>
</reference>